<evidence type="ECO:0000256" key="6">
    <source>
        <dbReference type="ARBA" id="ARBA00022989"/>
    </source>
</evidence>
<keyword evidence="5" id="KW-1278">Translocase</keyword>
<keyword evidence="7 9" id="KW-0472">Membrane</keyword>
<organism evidence="11">
    <name type="scientific">Planoprotostelium fungivorum</name>
    <dbReference type="NCBI Taxonomy" id="1890364"/>
    <lineage>
        <taxon>Eukaryota</taxon>
        <taxon>Amoebozoa</taxon>
        <taxon>Evosea</taxon>
        <taxon>Variosea</taxon>
        <taxon>Cavosteliida</taxon>
        <taxon>Cavosteliaceae</taxon>
        <taxon>Planoprotostelium</taxon>
    </lineage>
</organism>
<name>A0A290YM16_9EUKA</name>
<dbReference type="InterPro" id="IPR035973">
    <property type="entry name" value="Cyt_c_oxidase_su3-like_sf"/>
</dbReference>
<evidence type="ECO:0000256" key="9">
    <source>
        <dbReference type="SAM" id="Phobius"/>
    </source>
</evidence>
<evidence type="ECO:0000256" key="5">
    <source>
        <dbReference type="ARBA" id="ARBA00022967"/>
    </source>
</evidence>
<feature type="transmembrane region" description="Helical" evidence="9">
    <location>
        <begin position="135"/>
        <end position="153"/>
    </location>
</feature>
<dbReference type="CDD" id="cd01665">
    <property type="entry name" value="Cyt_c_Oxidase_III"/>
    <property type="match status" value="1"/>
</dbReference>
<keyword evidence="6 9" id="KW-1133">Transmembrane helix</keyword>
<proteinExistence type="inferred from homology"/>
<sequence length="239" mass="26468">MVVSFVGCLHDYAGSFDGFVASLVNLTAVAAAWWRDVIREATFGGHHTIPVQRGLRLGFTLFLVSEGMLFFSLFWAFFYLATAPGVEVGGVWPPAGIEVIPADGVPLLNTYLLVWSGITLTWSHFGLLSNRVRPALAGLFATLGLGFAFLGLQAAEYYGAPFDISDGVYGSTFYLLTGFHGLHVVIGWVFLAVCLSRMRAWHFTAERHLGYEMAIWYWHFVDVIWLGLYLAVYVWGGSH</sequence>
<feature type="transmembrane region" description="Helical" evidence="9">
    <location>
        <begin position="216"/>
        <end position="236"/>
    </location>
</feature>
<dbReference type="PANTHER" id="PTHR11403">
    <property type="entry name" value="CYTOCHROME C OXIDASE SUBUNIT III"/>
    <property type="match status" value="1"/>
</dbReference>
<dbReference type="Pfam" id="PF00510">
    <property type="entry name" value="COX3"/>
    <property type="match status" value="1"/>
</dbReference>
<reference evidence="11" key="1">
    <citation type="submission" date="2017-03" db="EMBL/GenBank/DDBJ databases">
        <title>Protostelium fungiforum mitochondrial genome.</title>
        <authorList>
            <person name="Gloeckner G."/>
        </authorList>
    </citation>
    <scope>NUCLEOTIDE SEQUENCE</scope>
</reference>
<comment type="similarity">
    <text evidence="2 8">Belongs to the cytochrome c oxidase subunit 3 family.</text>
</comment>
<comment type="function">
    <text evidence="8">Component of the cytochrome c oxidase, the last enzyme in the mitochondrial electron transport chain which drives oxidative phosphorylation. The respiratory chain contains 3 multisubunit complexes succinate dehydrogenase (complex II, CII), ubiquinol-cytochrome c oxidoreductase (cytochrome b-c1 complex, complex III, CIII) and cytochrome c oxidase (complex IV, CIV), that cooperate to transfer electrons derived from NADH and succinate to molecular oxygen, creating an electrochemical gradient over the inner membrane that drives transmembrane transport and the ATP synthase. Cytochrome c oxidase is the component of the respiratory chain that catalyzes the reduction of oxygen to water. Electrons originating from reduced cytochrome c in the intermembrane space (IMS) are transferred via the dinuclear copper A center (CU(A)) of subunit 2 and heme A of subunit 1 to the active site in subunit 1, a binuclear center (BNC) formed by heme A3 and copper B (CU(B)). The BNC reduces molecular oxygen to 2 water molecules using 4 electrons from cytochrome c in the IMS and 4 protons from the mitochondrial matrix.</text>
</comment>
<protein>
    <recommendedName>
        <fullName evidence="3 8">Cytochrome c oxidase subunit 3</fullName>
    </recommendedName>
</protein>
<dbReference type="GO" id="GO:0004129">
    <property type="term" value="F:cytochrome-c oxidase activity"/>
    <property type="evidence" value="ECO:0007669"/>
    <property type="project" value="InterPro"/>
</dbReference>
<dbReference type="InterPro" id="IPR033945">
    <property type="entry name" value="Cyt_c_oxase_su3_dom"/>
</dbReference>
<dbReference type="EMBL" id="KY775057">
    <property type="protein sequence ID" value="ATE46699.1"/>
    <property type="molecule type" value="Genomic_DNA"/>
</dbReference>
<dbReference type="InterPro" id="IPR013833">
    <property type="entry name" value="Cyt_c_oxidase_su3_a-hlx"/>
</dbReference>
<dbReference type="InterPro" id="IPR000298">
    <property type="entry name" value="Cyt_c_oxidase-like_su3"/>
</dbReference>
<evidence type="ECO:0000256" key="8">
    <source>
        <dbReference type="RuleBase" id="RU003375"/>
    </source>
</evidence>
<keyword evidence="8 11" id="KW-0496">Mitochondrion</keyword>
<dbReference type="PANTHER" id="PTHR11403:SF7">
    <property type="entry name" value="CYTOCHROME C OXIDASE SUBUNIT 3"/>
    <property type="match status" value="1"/>
</dbReference>
<evidence type="ECO:0000256" key="1">
    <source>
        <dbReference type="ARBA" id="ARBA00004141"/>
    </source>
</evidence>
<evidence type="ECO:0000259" key="10">
    <source>
        <dbReference type="PROSITE" id="PS50253"/>
    </source>
</evidence>
<geneLocation type="mitochondrion" evidence="11"/>
<evidence type="ECO:0000256" key="3">
    <source>
        <dbReference type="ARBA" id="ARBA00015944"/>
    </source>
</evidence>
<dbReference type="GO" id="GO:0006123">
    <property type="term" value="P:mitochondrial electron transport, cytochrome c to oxygen"/>
    <property type="evidence" value="ECO:0007669"/>
    <property type="project" value="TreeGrafter"/>
</dbReference>
<dbReference type="SUPFAM" id="SSF81452">
    <property type="entry name" value="Cytochrome c oxidase subunit III-like"/>
    <property type="match status" value="1"/>
</dbReference>
<dbReference type="Gene3D" id="1.20.120.80">
    <property type="entry name" value="Cytochrome c oxidase, subunit III, four-helix bundle"/>
    <property type="match status" value="1"/>
</dbReference>
<dbReference type="InterPro" id="IPR024791">
    <property type="entry name" value="Cyt_c/ubiquinol_Oxase_su3"/>
</dbReference>
<feature type="transmembrane region" description="Helical" evidence="9">
    <location>
        <begin position="55"/>
        <end position="78"/>
    </location>
</feature>
<feature type="domain" description="Heme-copper oxidase subunit III family profile" evidence="10">
    <location>
        <begin position="1"/>
        <end position="237"/>
    </location>
</feature>
<dbReference type="GO" id="GO:0005739">
    <property type="term" value="C:mitochondrion"/>
    <property type="evidence" value="ECO:0007669"/>
    <property type="project" value="TreeGrafter"/>
</dbReference>
<evidence type="ECO:0000256" key="2">
    <source>
        <dbReference type="ARBA" id="ARBA00010581"/>
    </source>
</evidence>
<dbReference type="GO" id="GO:0016020">
    <property type="term" value="C:membrane"/>
    <property type="evidence" value="ECO:0007669"/>
    <property type="project" value="UniProtKB-SubCell"/>
</dbReference>
<dbReference type="PROSITE" id="PS50253">
    <property type="entry name" value="COX3"/>
    <property type="match status" value="1"/>
</dbReference>
<feature type="transmembrane region" description="Helical" evidence="9">
    <location>
        <begin position="12"/>
        <end position="34"/>
    </location>
</feature>
<accession>A0A290YM16</accession>
<comment type="subcellular location">
    <subcellularLocation>
        <location evidence="1">Membrane</location>
        <topology evidence="1">Multi-pass membrane protein</topology>
    </subcellularLocation>
</comment>
<dbReference type="Gene3D" id="1.10.287.70">
    <property type="match status" value="1"/>
</dbReference>
<evidence type="ECO:0000256" key="4">
    <source>
        <dbReference type="ARBA" id="ARBA00022692"/>
    </source>
</evidence>
<feature type="transmembrane region" description="Helical" evidence="9">
    <location>
        <begin position="108"/>
        <end position="128"/>
    </location>
</feature>
<evidence type="ECO:0000256" key="7">
    <source>
        <dbReference type="ARBA" id="ARBA00023136"/>
    </source>
</evidence>
<feature type="transmembrane region" description="Helical" evidence="9">
    <location>
        <begin position="173"/>
        <end position="195"/>
    </location>
</feature>
<evidence type="ECO:0000313" key="11">
    <source>
        <dbReference type="EMBL" id="ATE46699.1"/>
    </source>
</evidence>
<dbReference type="AlphaFoldDB" id="A0A290YM16"/>
<gene>
    <name evidence="11" type="primary">cox3</name>
</gene>
<keyword evidence="4 8" id="KW-0812">Transmembrane</keyword>